<proteinExistence type="predicted"/>
<name>A0ACC1T9N2_9APHY</name>
<protein>
    <submittedName>
        <fullName evidence="1">Uncharacterized protein</fullName>
    </submittedName>
</protein>
<evidence type="ECO:0000313" key="1">
    <source>
        <dbReference type="EMBL" id="KAJ3556438.1"/>
    </source>
</evidence>
<comment type="caution">
    <text evidence="1">The sequence shown here is derived from an EMBL/GenBank/DDBJ whole genome shotgun (WGS) entry which is preliminary data.</text>
</comment>
<keyword evidence="2" id="KW-1185">Reference proteome</keyword>
<dbReference type="EMBL" id="JANHOG010000241">
    <property type="protein sequence ID" value="KAJ3556438.1"/>
    <property type="molecule type" value="Genomic_DNA"/>
</dbReference>
<dbReference type="Proteomes" id="UP001148662">
    <property type="component" value="Unassembled WGS sequence"/>
</dbReference>
<organism evidence="1 2">
    <name type="scientific">Phlebia brevispora</name>
    <dbReference type="NCBI Taxonomy" id="194682"/>
    <lineage>
        <taxon>Eukaryota</taxon>
        <taxon>Fungi</taxon>
        <taxon>Dikarya</taxon>
        <taxon>Basidiomycota</taxon>
        <taxon>Agaricomycotina</taxon>
        <taxon>Agaricomycetes</taxon>
        <taxon>Polyporales</taxon>
        <taxon>Meruliaceae</taxon>
        <taxon>Phlebia</taxon>
    </lineage>
</organism>
<sequence>MAGWKDAFSKGIQCFRSEQYEQALAHFSEAISLGGQDASVYDSRAAVYEKLGKKKEALLDSKQVIYLAPDLWKGYARAARLFHNAHRYDSALKMVDLALERIRPEDSRRLSDLDKLRQDISSAGEKDKGYQRRQACAIFYHFGKLPVELATNIFSLVLEDNRNFVVVLAQVSREWRSVILGISAFWDTLVLTTKNPVRKAKIWKERSRGRLRKLEVSDGDMKVVWALNELHATPLNHLRELVLRGVRMDHFLKILPTCTSTVIRNLEYLCLDSIIVGKETLRFTEQAGPQLRHLIARNALVCWPVLARPGRQLQSLIYTSLTKHPHHEDLLWFLHFNPQLESLELGLRDTSPLEPSIDPSESHLPSALPGHTFMPSLVRLVLHGNCRNMPYNQLFASVSFPALRVLHLSKLVDAIDLLLSLLSVTSPVSQLNEISIESCNLMAPLVLVALLEKSPDLEILKLSRLGLVNPVIESLASATTPVDGGEARITCPRLSHAHISYCPDLKTGPIMRLVKLHNGQASRTDPGPNVVLSRITTLVLDGCQIDGEVVPWLRQQVPVFSCVYQTKKEAKWKR</sequence>
<gene>
    <name evidence="1" type="ORF">NM688_g2027</name>
</gene>
<accession>A0ACC1T9N2</accession>
<reference evidence="1" key="1">
    <citation type="submission" date="2022-07" db="EMBL/GenBank/DDBJ databases">
        <title>Genome Sequence of Phlebia brevispora.</title>
        <authorList>
            <person name="Buettner E."/>
        </authorList>
    </citation>
    <scope>NUCLEOTIDE SEQUENCE</scope>
    <source>
        <strain evidence="1">MPL23</strain>
    </source>
</reference>
<evidence type="ECO:0000313" key="2">
    <source>
        <dbReference type="Proteomes" id="UP001148662"/>
    </source>
</evidence>